<evidence type="ECO:0000259" key="3">
    <source>
        <dbReference type="PROSITE" id="PS51915"/>
    </source>
</evidence>
<dbReference type="VEuPathDB" id="VectorBase:AMIN010089"/>
<reference evidence="5" key="1">
    <citation type="submission" date="2013-03" db="EMBL/GenBank/DDBJ databases">
        <title>The Genome Sequence of Anopheles minimus MINIMUS1.</title>
        <authorList>
            <consortium name="The Broad Institute Genomics Platform"/>
            <person name="Neafsey D.E."/>
            <person name="Walton C."/>
            <person name="Walker B."/>
            <person name="Young S.K."/>
            <person name="Zeng Q."/>
            <person name="Gargeya S."/>
            <person name="Fitzgerald M."/>
            <person name="Haas B."/>
            <person name="Abouelleil A."/>
            <person name="Allen A.W."/>
            <person name="Alvarado L."/>
            <person name="Arachchi H.M."/>
            <person name="Berlin A.M."/>
            <person name="Chapman S.B."/>
            <person name="Gainer-Dewar J."/>
            <person name="Goldberg J."/>
            <person name="Griggs A."/>
            <person name="Gujja S."/>
            <person name="Hansen M."/>
            <person name="Howarth C."/>
            <person name="Imamovic A."/>
            <person name="Ireland A."/>
            <person name="Larimer J."/>
            <person name="McCowan C."/>
            <person name="Murphy C."/>
            <person name="Pearson M."/>
            <person name="Poon T.W."/>
            <person name="Priest M."/>
            <person name="Roberts A."/>
            <person name="Saif S."/>
            <person name="Shea T."/>
            <person name="Sisk P."/>
            <person name="Sykes S."/>
            <person name="Wortman J."/>
            <person name="Nusbaum C."/>
            <person name="Birren B."/>
        </authorList>
    </citation>
    <scope>NUCLEOTIDE SEQUENCE [LARGE SCALE GENOMIC DNA]</scope>
    <source>
        <strain evidence="5">MINIMUS1</strain>
    </source>
</reference>
<dbReference type="PROSITE" id="PS51915">
    <property type="entry name" value="ZAD"/>
    <property type="match status" value="1"/>
</dbReference>
<dbReference type="SMART" id="SM00868">
    <property type="entry name" value="zf-AD"/>
    <property type="match status" value="1"/>
</dbReference>
<organism evidence="4 5">
    <name type="scientific">Anopheles minimus</name>
    <dbReference type="NCBI Taxonomy" id="112268"/>
    <lineage>
        <taxon>Eukaryota</taxon>
        <taxon>Metazoa</taxon>
        <taxon>Ecdysozoa</taxon>
        <taxon>Arthropoda</taxon>
        <taxon>Hexapoda</taxon>
        <taxon>Insecta</taxon>
        <taxon>Pterygota</taxon>
        <taxon>Neoptera</taxon>
        <taxon>Endopterygota</taxon>
        <taxon>Diptera</taxon>
        <taxon>Nematocera</taxon>
        <taxon>Culicoidea</taxon>
        <taxon>Culicidae</taxon>
        <taxon>Anophelinae</taxon>
        <taxon>Anopheles</taxon>
    </lineage>
</organism>
<evidence type="ECO:0000313" key="5">
    <source>
        <dbReference type="Proteomes" id="UP000075920"/>
    </source>
</evidence>
<keyword evidence="1" id="KW-0479">Metal-binding</keyword>
<evidence type="ECO:0000256" key="2">
    <source>
        <dbReference type="SAM" id="MobiDB-lite"/>
    </source>
</evidence>
<accession>A0A182WI85</accession>
<sequence length="349" mass="39397">MFQSDHVCRVCLAEGAWNIFSTNIINDSRCTVASINCIRDKLQYVTELQLHEDDGLPIRICELCIVQLNIAYRFKRLATESDGRLRKTLPTREVSPSTQNAITNGEDAPVIETEPEIVMIKLEDLSDNITIEPTTVSEEHINPVSFRNEAITSNDPVKPDGMVYLQKDIFNPAEDAAYLEGIMKMEVISKASPIVDDTKTNQQTFSTSKITSAVQSEVKKKASKSRKKHKQRSEGARRPQGSENDKRKRNKSSKKRAKQSKESTKTSDQNQNNSGTGSTKMKTKLTEATLRKKRLQKVLNDLRIDMMYNTTVGRHSMMEQPIPNGTTNSPKMPMKRRNSICVSSFAPWL</sequence>
<dbReference type="GO" id="GO:0008270">
    <property type="term" value="F:zinc ion binding"/>
    <property type="evidence" value="ECO:0007669"/>
    <property type="project" value="UniProtKB-UniRule"/>
</dbReference>
<dbReference type="SUPFAM" id="SSF57716">
    <property type="entry name" value="Glucocorticoid receptor-like (DNA-binding domain)"/>
    <property type="match status" value="1"/>
</dbReference>
<dbReference type="Pfam" id="PF07776">
    <property type="entry name" value="zf-AD"/>
    <property type="match status" value="1"/>
</dbReference>
<dbReference type="EnsemblMetazoa" id="AMIN010089-RA">
    <property type="protein sequence ID" value="AMIN010089-PA"/>
    <property type="gene ID" value="AMIN010089"/>
</dbReference>
<proteinExistence type="predicted"/>
<keyword evidence="1" id="KW-0863">Zinc-finger</keyword>
<dbReference type="AlphaFoldDB" id="A0A182WI85"/>
<evidence type="ECO:0000256" key="1">
    <source>
        <dbReference type="PROSITE-ProRule" id="PRU01263"/>
    </source>
</evidence>
<feature type="binding site" evidence="1">
    <location>
        <position position="11"/>
    </location>
    <ligand>
        <name>Zn(2+)</name>
        <dbReference type="ChEBI" id="CHEBI:29105"/>
    </ligand>
</feature>
<dbReference type="GO" id="GO:0005634">
    <property type="term" value="C:nucleus"/>
    <property type="evidence" value="ECO:0007669"/>
    <property type="project" value="InterPro"/>
</dbReference>
<keyword evidence="1" id="KW-0862">Zinc</keyword>
<feature type="compositionally biased region" description="Basic residues" evidence="2">
    <location>
        <begin position="247"/>
        <end position="258"/>
    </location>
</feature>
<feature type="binding site" evidence="1">
    <location>
        <position position="64"/>
    </location>
    <ligand>
        <name>Zn(2+)</name>
        <dbReference type="ChEBI" id="CHEBI:29105"/>
    </ligand>
</feature>
<feature type="compositionally biased region" description="Polar residues" evidence="2">
    <location>
        <begin position="266"/>
        <end position="280"/>
    </location>
</feature>
<name>A0A182WI85_9DIPT</name>
<protein>
    <recommendedName>
        <fullName evidence="3">ZAD domain-containing protein</fullName>
    </recommendedName>
</protein>
<feature type="compositionally biased region" description="Basic residues" evidence="2">
    <location>
        <begin position="221"/>
        <end position="231"/>
    </location>
</feature>
<dbReference type="Proteomes" id="UP000075920">
    <property type="component" value="Unassembled WGS sequence"/>
</dbReference>
<dbReference type="STRING" id="112268.A0A182WI85"/>
<keyword evidence="5" id="KW-1185">Reference proteome</keyword>
<feature type="compositionally biased region" description="Polar residues" evidence="2">
    <location>
        <begin position="201"/>
        <end position="215"/>
    </location>
</feature>
<feature type="region of interest" description="Disordered" evidence="2">
    <location>
        <begin position="201"/>
        <end position="289"/>
    </location>
</feature>
<evidence type="ECO:0000313" key="4">
    <source>
        <dbReference type="EnsemblMetazoa" id="AMIN010089-PA"/>
    </source>
</evidence>
<feature type="binding site" evidence="1">
    <location>
        <position position="8"/>
    </location>
    <ligand>
        <name>Zn(2+)</name>
        <dbReference type="ChEBI" id="CHEBI:29105"/>
    </ligand>
</feature>
<feature type="domain" description="ZAD" evidence="3">
    <location>
        <begin position="6"/>
        <end position="88"/>
    </location>
</feature>
<feature type="binding site" evidence="1">
    <location>
        <position position="61"/>
    </location>
    <ligand>
        <name>Zn(2+)</name>
        <dbReference type="ChEBI" id="CHEBI:29105"/>
    </ligand>
</feature>
<reference evidence="4" key="2">
    <citation type="submission" date="2020-05" db="UniProtKB">
        <authorList>
            <consortium name="EnsemblMetazoa"/>
        </authorList>
    </citation>
    <scope>IDENTIFICATION</scope>
    <source>
        <strain evidence="4">MINIMUS1</strain>
    </source>
</reference>
<dbReference type="InterPro" id="IPR012934">
    <property type="entry name" value="Znf_AD"/>
</dbReference>